<reference evidence="11" key="1">
    <citation type="submission" date="2022-11" db="UniProtKB">
        <authorList>
            <consortium name="EnsemblMetazoa"/>
        </authorList>
    </citation>
    <scope>IDENTIFICATION</scope>
</reference>
<dbReference type="RefSeq" id="XP_028515437.1">
    <property type="nucleotide sequence ID" value="XM_028659636.1"/>
</dbReference>
<evidence type="ECO:0000256" key="3">
    <source>
        <dbReference type="ARBA" id="ARBA00022448"/>
    </source>
</evidence>
<keyword evidence="3" id="KW-0813">Transport</keyword>
<accession>A0A913YLT4</accession>
<evidence type="ECO:0000256" key="1">
    <source>
        <dbReference type="ARBA" id="ARBA00004439"/>
    </source>
</evidence>
<feature type="transmembrane region" description="Helical" evidence="9">
    <location>
        <begin position="52"/>
        <end position="71"/>
    </location>
</feature>
<feature type="domain" description="Amino acid transporter transmembrane" evidence="10">
    <location>
        <begin position="46"/>
        <end position="146"/>
    </location>
</feature>
<dbReference type="PANTHER" id="PTHR22950">
    <property type="entry name" value="AMINO ACID TRANSPORTER"/>
    <property type="match status" value="1"/>
</dbReference>
<feature type="transmembrane region" description="Helical" evidence="9">
    <location>
        <begin position="77"/>
        <end position="97"/>
    </location>
</feature>
<comment type="similarity">
    <text evidence="2">Belongs to the amino acid/polyamine transporter 2 family.</text>
</comment>
<evidence type="ECO:0000313" key="11">
    <source>
        <dbReference type="EnsemblMetazoa" id="XP_028515437.1"/>
    </source>
</evidence>
<feature type="transmembrane region" description="Helical" evidence="9">
    <location>
        <begin position="169"/>
        <end position="190"/>
    </location>
</feature>
<dbReference type="OrthoDB" id="5978256at2759"/>
<dbReference type="Proteomes" id="UP000887567">
    <property type="component" value="Unplaced"/>
</dbReference>
<evidence type="ECO:0000259" key="10">
    <source>
        <dbReference type="Pfam" id="PF01490"/>
    </source>
</evidence>
<keyword evidence="5" id="KW-0532">Neurotransmitter transport</keyword>
<dbReference type="Pfam" id="PF01490">
    <property type="entry name" value="Aa_trans"/>
    <property type="match status" value="1"/>
</dbReference>
<dbReference type="PANTHER" id="PTHR22950:SF689">
    <property type="entry name" value="VESICULAR INHIBITORY AMINO ACID TRANSPORTER"/>
    <property type="match status" value="1"/>
</dbReference>
<dbReference type="GO" id="GO:0005774">
    <property type="term" value="C:vacuolar membrane"/>
    <property type="evidence" value="ECO:0007669"/>
    <property type="project" value="TreeGrafter"/>
</dbReference>
<name>A0A913YLT4_EXADI</name>
<keyword evidence="6 9" id="KW-1133">Transmembrane helix</keyword>
<proteinExistence type="inferred from homology"/>
<dbReference type="AlphaFoldDB" id="A0A913YLT4"/>
<keyword evidence="12" id="KW-1185">Reference proteome</keyword>
<feature type="transmembrane region" description="Helical" evidence="9">
    <location>
        <begin position="142"/>
        <end position="163"/>
    </location>
</feature>
<organism evidence="11 12">
    <name type="scientific">Exaiptasia diaphana</name>
    <name type="common">Tropical sea anemone</name>
    <name type="synonym">Aiptasia pulchella</name>
    <dbReference type="NCBI Taxonomy" id="2652724"/>
    <lineage>
        <taxon>Eukaryota</taxon>
        <taxon>Metazoa</taxon>
        <taxon>Cnidaria</taxon>
        <taxon>Anthozoa</taxon>
        <taxon>Hexacorallia</taxon>
        <taxon>Actiniaria</taxon>
        <taxon>Aiptasiidae</taxon>
        <taxon>Exaiptasia</taxon>
    </lineage>
</organism>
<comment type="subcellular location">
    <subcellularLocation>
        <location evidence="1">Cytoplasmic vesicle membrane</location>
        <topology evidence="1">Multi-pass membrane protein</topology>
    </subcellularLocation>
</comment>
<evidence type="ECO:0000256" key="5">
    <source>
        <dbReference type="ARBA" id="ARBA00022775"/>
    </source>
</evidence>
<evidence type="ECO:0000256" key="2">
    <source>
        <dbReference type="ARBA" id="ARBA00008066"/>
    </source>
</evidence>
<dbReference type="GeneID" id="110240929"/>
<evidence type="ECO:0000256" key="8">
    <source>
        <dbReference type="ARBA" id="ARBA00023329"/>
    </source>
</evidence>
<keyword evidence="8" id="KW-0968">Cytoplasmic vesicle</keyword>
<dbReference type="GO" id="GO:0006836">
    <property type="term" value="P:neurotransmitter transport"/>
    <property type="evidence" value="ECO:0007669"/>
    <property type="project" value="UniProtKB-KW"/>
</dbReference>
<keyword evidence="7 9" id="KW-0472">Membrane</keyword>
<sequence>MSAKEYKYEILANKKDEELEDLGKNGKLSLRDKLSTPDQEIQSPKEISTWKMVLNLLNYMEGVGFLAIPYAVREGGITALLGICLLPFILGYTANLLSQCIDEKDETGQIVKRRLTFEEIAKHSWAPLKIKFFIMSQQFPQVPFSTSHWACVATLIVLPTVFLKAFSQIAWLSLLSLVVLIVVIVLMLGFDTPIVSSFPC</sequence>
<dbReference type="KEGG" id="epa:110240929"/>
<protein>
    <recommendedName>
        <fullName evidence="10">Amino acid transporter transmembrane domain-containing protein</fullName>
    </recommendedName>
</protein>
<dbReference type="GO" id="GO:0030659">
    <property type="term" value="C:cytoplasmic vesicle membrane"/>
    <property type="evidence" value="ECO:0007669"/>
    <property type="project" value="UniProtKB-SubCell"/>
</dbReference>
<evidence type="ECO:0000256" key="4">
    <source>
        <dbReference type="ARBA" id="ARBA00022692"/>
    </source>
</evidence>
<evidence type="ECO:0000256" key="7">
    <source>
        <dbReference type="ARBA" id="ARBA00023136"/>
    </source>
</evidence>
<dbReference type="EnsemblMetazoa" id="XM_028659636.1">
    <property type="protein sequence ID" value="XP_028515437.1"/>
    <property type="gene ID" value="LOC110240929"/>
</dbReference>
<keyword evidence="4 9" id="KW-0812">Transmembrane</keyword>
<dbReference type="GO" id="GO:0015179">
    <property type="term" value="F:L-amino acid transmembrane transporter activity"/>
    <property type="evidence" value="ECO:0007669"/>
    <property type="project" value="TreeGrafter"/>
</dbReference>
<evidence type="ECO:0000256" key="9">
    <source>
        <dbReference type="SAM" id="Phobius"/>
    </source>
</evidence>
<dbReference type="InterPro" id="IPR013057">
    <property type="entry name" value="AA_transpt_TM"/>
</dbReference>
<evidence type="ECO:0000313" key="12">
    <source>
        <dbReference type="Proteomes" id="UP000887567"/>
    </source>
</evidence>
<evidence type="ECO:0000256" key="6">
    <source>
        <dbReference type="ARBA" id="ARBA00022989"/>
    </source>
</evidence>